<feature type="region of interest" description="Disordered" evidence="1">
    <location>
        <begin position="175"/>
        <end position="231"/>
    </location>
</feature>
<feature type="compositionally biased region" description="Polar residues" evidence="1">
    <location>
        <begin position="1218"/>
        <end position="1232"/>
    </location>
</feature>
<feature type="region of interest" description="Disordered" evidence="1">
    <location>
        <begin position="1193"/>
        <end position="1334"/>
    </location>
</feature>
<feature type="compositionally biased region" description="Polar residues" evidence="1">
    <location>
        <begin position="691"/>
        <end position="702"/>
    </location>
</feature>
<reference evidence="2 3" key="1">
    <citation type="submission" date="2016-07" db="EMBL/GenBank/DDBJ databases">
        <title>Pervasive Adenine N6-methylation of Active Genes in Fungi.</title>
        <authorList>
            <consortium name="DOE Joint Genome Institute"/>
            <person name="Mondo S.J."/>
            <person name="Dannebaum R.O."/>
            <person name="Kuo R.C."/>
            <person name="Labutti K."/>
            <person name="Haridas S."/>
            <person name="Kuo A."/>
            <person name="Salamov A."/>
            <person name="Ahrendt S.R."/>
            <person name="Lipzen A."/>
            <person name="Sullivan W."/>
            <person name="Andreopoulos W.B."/>
            <person name="Clum A."/>
            <person name="Lindquist E."/>
            <person name="Daum C."/>
            <person name="Ramamoorthy G.K."/>
            <person name="Gryganskyi A."/>
            <person name="Culley D."/>
            <person name="Magnuson J.K."/>
            <person name="James T.Y."/>
            <person name="O'Malley M.A."/>
            <person name="Stajich J.E."/>
            <person name="Spatafora J.W."/>
            <person name="Visel A."/>
            <person name="Grigoriev I.V."/>
        </authorList>
    </citation>
    <scope>NUCLEOTIDE SEQUENCE [LARGE SCALE GENOMIC DNA]</scope>
    <source>
        <strain evidence="2 3">CBS 115471</strain>
    </source>
</reference>
<feature type="compositionally biased region" description="Polar residues" evidence="1">
    <location>
        <begin position="189"/>
        <end position="208"/>
    </location>
</feature>
<feature type="compositionally biased region" description="Basic and acidic residues" evidence="1">
    <location>
        <begin position="1037"/>
        <end position="1049"/>
    </location>
</feature>
<feature type="compositionally biased region" description="Basic and acidic residues" evidence="1">
    <location>
        <begin position="1321"/>
        <end position="1334"/>
    </location>
</feature>
<feature type="compositionally biased region" description="Acidic residues" evidence="1">
    <location>
        <begin position="679"/>
        <end position="689"/>
    </location>
</feature>
<protein>
    <recommendedName>
        <fullName evidence="4">Telomere replication protein EST3</fullName>
    </recommendedName>
</protein>
<organism evidence="2 3">
    <name type="scientific">Clohesyomyces aquaticus</name>
    <dbReference type="NCBI Taxonomy" id="1231657"/>
    <lineage>
        <taxon>Eukaryota</taxon>
        <taxon>Fungi</taxon>
        <taxon>Dikarya</taxon>
        <taxon>Ascomycota</taxon>
        <taxon>Pezizomycotina</taxon>
        <taxon>Dothideomycetes</taxon>
        <taxon>Pleosporomycetidae</taxon>
        <taxon>Pleosporales</taxon>
        <taxon>Lindgomycetaceae</taxon>
        <taxon>Clohesyomyces</taxon>
    </lineage>
</organism>
<evidence type="ECO:0008006" key="4">
    <source>
        <dbReference type="Google" id="ProtNLM"/>
    </source>
</evidence>
<feature type="region of interest" description="Disordered" evidence="1">
    <location>
        <begin position="1012"/>
        <end position="1053"/>
    </location>
</feature>
<evidence type="ECO:0000256" key="1">
    <source>
        <dbReference type="SAM" id="MobiDB-lite"/>
    </source>
</evidence>
<dbReference type="EMBL" id="MCFA01000133">
    <property type="protein sequence ID" value="ORY04688.1"/>
    <property type="molecule type" value="Genomic_DNA"/>
</dbReference>
<feature type="compositionally biased region" description="Basic and acidic residues" evidence="1">
    <location>
        <begin position="175"/>
        <end position="186"/>
    </location>
</feature>
<feature type="region of interest" description="Disordered" evidence="1">
    <location>
        <begin position="302"/>
        <end position="359"/>
    </location>
</feature>
<feature type="compositionally biased region" description="Polar residues" evidence="1">
    <location>
        <begin position="801"/>
        <end position="818"/>
    </location>
</feature>
<dbReference type="OrthoDB" id="3538943at2759"/>
<sequence length="1370" mass="150813">MGETASLEPWLAEVITGDFAQGAVWLEDKMKNEHGRDADWQGLYQDDGTNFDIFIASEPDQARRVQITKTTPLVISDGEFSIEAQLTQDCKRHLNVRYNGERKVEDHLQAIISIKKCTLRVRALGLPRRRLVLLLDRVDWRDGRKVENICRPEPIHLWEGTRKWLDRIQAYRRKQADYGSQEKEETALLPTSSDADVGHTTQDSQMPFGTQAFVTPPARKSSLPVSSDDSMGNTTLDSQIPFGTQAVMAPPALPPSGPEESKDLLAMFKRVGTEKARPNPAKETPATTRLAVLELINRGKVPVTASNDAPPLAPPPRTDPVAKQTLDDPAPAESQSLGEGLNHGMATEGDENNSEAANGDNIAMDLDHSVIGEYGNDRDDRETGANHDVVMALEEHVEGAQEDASHGGMDDVVKPFIMHVEKDAHGVQLHGHDGLVLEQVDECRLDAPKPDYVEPDHASWMTGWRFVRHRSMRNIYTVECDWLEDLAFTHETATVGIDQRILLSKPETWQKPEPPLVFPEANIPIKTLIELDTEAGRSVPTERMEEEIVMTKTELREAPSRRLTEIIDLTQILTDGDSSSDEEWGLMNPHPSHAETRIDPAPPSSVISWSPSPEPPQLPSRLDPGLPPDSSFGSPQKEASGADPTAEPLTCPRLPQRSIHPISSLDNQAGPASSPPINEESETEVDISDGETPSYSQPSQHGAQPGFSLDRQPGPPASSPPANEESDAEMGISDSDDDMEVSVPQALGEDQEAALDSPESRVPGTSKASTAAIPAVSPVVQVKETPYGKGRDVQSIALPSPRNQTSSGTSERSLTSIVFGTYEQPPLSNSLGGPARQGYPPEAAPVIPEPSTQANKHVRFEPSVPSYDAEDQDTSMRDLSPVGEAIQWPPHHCRGDVKASGTTAYESGEEMVPIEPEQSPASAQLPRPMPSSSGEPIPSMALDPDQGPAHSLQSPPEHNFIHGVIPSKRKLSPSPPKNNAHRKRRELKVVLFGKTEPLAEDHLLGLKRERRELSRRSREKSDLEADDDVPDSISSGIRRDVRSLDEETKPPVTENATMAGSKEYTHDAFSHVPDVIEITSSLRHAPVAGTRPSPSKVFDMFKEAYPAYNGGWSHFVKQCRTLYALEIGISKSRWDDYIIRDRLDYKDYASRHLKANKEPMAYGDFYRMRIHDVIFQKNIVKDNATLKRAIKEYEPQTQAQRSSPVGDVSQVPRDVPRTSGQSLPSDKQTTPNDVERKPARRSLPWSPDIQNASAGSPAPSSDDHRRQALRNKSLQPHIDASDRPFVSVGAFSGPIQRPAGSSTARTGNAFSRPPHQNGQAEHIESDGEDPGQRFRDFVKQHHKLVSLRGRQTTAAPPDRSVDVLEWKNIL</sequence>
<gene>
    <name evidence="2" type="ORF">BCR34DRAFT_54944</name>
</gene>
<feature type="compositionally biased region" description="Polar residues" evidence="1">
    <location>
        <begin position="1299"/>
        <end position="1319"/>
    </location>
</feature>
<feature type="compositionally biased region" description="Acidic residues" evidence="1">
    <location>
        <begin position="724"/>
        <end position="740"/>
    </location>
</feature>
<feature type="region of interest" description="Disordered" evidence="1">
    <location>
        <begin position="573"/>
        <end position="988"/>
    </location>
</feature>
<accession>A0A1Y1Z333</accession>
<feature type="compositionally biased region" description="Basic and acidic residues" evidence="1">
    <location>
        <begin position="1012"/>
        <end position="1023"/>
    </location>
</feature>
<comment type="caution">
    <text evidence="2">The sequence shown here is derived from an EMBL/GenBank/DDBJ whole genome shotgun (WGS) entry which is preliminary data.</text>
</comment>
<keyword evidence="3" id="KW-1185">Reference proteome</keyword>
<dbReference type="Proteomes" id="UP000193144">
    <property type="component" value="Unassembled WGS sequence"/>
</dbReference>
<proteinExistence type="predicted"/>
<evidence type="ECO:0000313" key="2">
    <source>
        <dbReference type="EMBL" id="ORY04688.1"/>
    </source>
</evidence>
<name>A0A1Y1Z333_9PLEO</name>
<evidence type="ECO:0000313" key="3">
    <source>
        <dbReference type="Proteomes" id="UP000193144"/>
    </source>
</evidence>
<dbReference type="STRING" id="1231657.A0A1Y1Z333"/>